<feature type="compositionally biased region" description="Polar residues" evidence="7">
    <location>
        <begin position="982"/>
        <end position="996"/>
    </location>
</feature>
<evidence type="ECO:0000256" key="4">
    <source>
        <dbReference type="ARBA" id="ARBA00022729"/>
    </source>
</evidence>
<evidence type="ECO:0000259" key="10">
    <source>
        <dbReference type="Pfam" id="PF24474"/>
    </source>
</evidence>
<protein>
    <submittedName>
        <fullName evidence="12">Uncharacterized protein MANES_12G100500</fullName>
    </submittedName>
</protein>
<dbReference type="Pfam" id="PF12371">
    <property type="entry name" value="TMEM131_like_N"/>
    <property type="match status" value="1"/>
</dbReference>
<name>A0A2P2KCL8_RHIMU</name>
<organism evidence="12">
    <name type="scientific">Rhizophora mucronata</name>
    <name type="common">Asiatic mangrove</name>
    <dbReference type="NCBI Taxonomy" id="61149"/>
    <lineage>
        <taxon>Eukaryota</taxon>
        <taxon>Viridiplantae</taxon>
        <taxon>Streptophyta</taxon>
        <taxon>Embryophyta</taxon>
        <taxon>Tracheophyta</taxon>
        <taxon>Spermatophyta</taxon>
        <taxon>Magnoliopsida</taxon>
        <taxon>eudicotyledons</taxon>
        <taxon>Gunneridae</taxon>
        <taxon>Pentapetalae</taxon>
        <taxon>rosids</taxon>
        <taxon>fabids</taxon>
        <taxon>Malpighiales</taxon>
        <taxon>Rhizophoraceae</taxon>
        <taxon>Rhizophora</taxon>
    </lineage>
</organism>
<comment type="similarity">
    <text evidence="2">Belongs to the TMEM131 family.</text>
</comment>
<dbReference type="PANTHER" id="PTHR22050:SF0">
    <property type="entry name" value="TRANSMEMBRANE PROTEIN 131 HOMOLOG"/>
    <property type="match status" value="1"/>
</dbReference>
<evidence type="ECO:0000256" key="5">
    <source>
        <dbReference type="ARBA" id="ARBA00022989"/>
    </source>
</evidence>
<dbReference type="Pfam" id="PF24474">
    <property type="entry name" value="DUF7579"/>
    <property type="match status" value="1"/>
</dbReference>
<accession>A0A2P2KCL8</accession>
<evidence type="ECO:0000256" key="8">
    <source>
        <dbReference type="SAM" id="Phobius"/>
    </source>
</evidence>
<feature type="domain" description="DUF7579" evidence="10">
    <location>
        <begin position="473"/>
        <end position="590"/>
    </location>
</feature>
<feature type="transmembrane region" description="Helical" evidence="8">
    <location>
        <begin position="932"/>
        <end position="956"/>
    </location>
</feature>
<evidence type="ECO:0000256" key="2">
    <source>
        <dbReference type="ARBA" id="ARBA00006682"/>
    </source>
</evidence>
<keyword evidence="5 8" id="KW-1133">Transmembrane helix</keyword>
<feature type="compositionally biased region" description="Polar residues" evidence="7">
    <location>
        <begin position="1221"/>
        <end position="1231"/>
    </location>
</feature>
<feature type="compositionally biased region" description="Low complexity" evidence="7">
    <location>
        <begin position="1111"/>
        <end position="1126"/>
    </location>
</feature>
<evidence type="ECO:0000256" key="3">
    <source>
        <dbReference type="ARBA" id="ARBA00022692"/>
    </source>
</evidence>
<comment type="subcellular location">
    <subcellularLocation>
        <location evidence="1">Membrane</location>
        <topology evidence="1">Single-pass type I membrane protein</topology>
    </subcellularLocation>
</comment>
<evidence type="ECO:0000256" key="1">
    <source>
        <dbReference type="ARBA" id="ARBA00004479"/>
    </source>
</evidence>
<dbReference type="InterPro" id="IPR056001">
    <property type="entry name" value="DUF7579"/>
</dbReference>
<keyword evidence="3 8" id="KW-0812">Transmembrane</keyword>
<evidence type="ECO:0000313" key="12">
    <source>
        <dbReference type="EMBL" id="MBX03483.1"/>
    </source>
</evidence>
<evidence type="ECO:0000259" key="11">
    <source>
        <dbReference type="Pfam" id="PF24501"/>
    </source>
</evidence>
<feature type="region of interest" description="Disordered" evidence="7">
    <location>
        <begin position="1208"/>
        <end position="1251"/>
    </location>
</feature>
<feature type="domain" description="Transmembrane protein 131-like N-terminal" evidence="9">
    <location>
        <begin position="216"/>
        <end position="299"/>
    </location>
</feature>
<dbReference type="InterPro" id="IPR022113">
    <property type="entry name" value="TMEM131L_N"/>
</dbReference>
<feature type="transmembrane region" description="Helical" evidence="8">
    <location>
        <begin position="897"/>
        <end position="920"/>
    </location>
</feature>
<dbReference type="InterPro" id="IPR055437">
    <property type="entry name" value="TMEM131L_Ig_5"/>
</dbReference>
<dbReference type="Pfam" id="PF24501">
    <property type="entry name" value="Ig_TMEM131L_5"/>
    <property type="match status" value="1"/>
</dbReference>
<keyword evidence="6 8" id="KW-0472">Membrane</keyword>
<dbReference type="EMBL" id="GGEC01022999">
    <property type="protein sequence ID" value="MBX03483.1"/>
    <property type="molecule type" value="Transcribed_RNA"/>
</dbReference>
<proteinExistence type="inferred from homology"/>
<feature type="region of interest" description="Disordered" evidence="7">
    <location>
        <begin position="1111"/>
        <end position="1131"/>
    </location>
</feature>
<dbReference type="PANTHER" id="PTHR22050">
    <property type="entry name" value="RW1 PROTEIN HOMOLOG"/>
    <property type="match status" value="1"/>
</dbReference>
<dbReference type="GO" id="GO:0016020">
    <property type="term" value="C:membrane"/>
    <property type="evidence" value="ECO:0007669"/>
    <property type="project" value="UniProtKB-SubCell"/>
</dbReference>
<feature type="transmembrane region" description="Helical" evidence="8">
    <location>
        <begin position="20"/>
        <end position="48"/>
    </location>
</feature>
<dbReference type="InterPro" id="IPR039877">
    <property type="entry name" value="TMEM131-like"/>
</dbReference>
<evidence type="ECO:0000259" key="9">
    <source>
        <dbReference type="Pfam" id="PF12371"/>
    </source>
</evidence>
<evidence type="ECO:0000256" key="7">
    <source>
        <dbReference type="SAM" id="MobiDB-lite"/>
    </source>
</evidence>
<reference evidence="12" key="1">
    <citation type="submission" date="2018-02" db="EMBL/GenBank/DDBJ databases">
        <title>Rhizophora mucronata_Transcriptome.</title>
        <authorList>
            <person name="Meera S.P."/>
            <person name="Sreeshan A."/>
            <person name="Augustine A."/>
        </authorList>
    </citation>
    <scope>NUCLEOTIDE SEQUENCE</scope>
    <source>
        <tissue evidence="12">Leaf</tissue>
    </source>
</reference>
<evidence type="ECO:0000256" key="6">
    <source>
        <dbReference type="ARBA" id="ARBA00023136"/>
    </source>
</evidence>
<feature type="domain" description="TMEM131L fifth Ig-like" evidence="11">
    <location>
        <begin position="837"/>
        <end position="900"/>
    </location>
</feature>
<sequence>MDFDSLTTTAPPQRQLPMCYFFRGLFCQVKVVHFVLVLPFTILCLAAYEPCLTMGMQKSVEIDACSPYEGDCGTSSPEIVIADTSLGYTAGNPTSHVGIKSVCANSHSFCFPSTLPGFSSRENRLQDAGLEIARSPFARPLSAASTKKSRLASNQSWSSDSGMFGLLNGQTVSCFLSFREGVDELLPLQTQKITSLRLHEEMKKFSSLDLSPSPRVEISPPVLEWGQKHLYFFSVAFLTVTNTCNESILHVYEPFSTNIQFYPCNFSEFSLGPGERASICFVFLPRWLGFSSAHLILQTSAGGFLVQVKGYAVESPYKISPLLGLGAPSCGQLRKNLSLFNPFDETLYVKEISAWISVSQGNNSYHTEATCRSENIQEPEVISLLSINDWLVVKSGQVGFPLMALRPHETWEISPNSSETLLEIDFSFESEGKISGAISMQLLRSSQEKLDKLIIPLKVDPSGKVPNDDISGPVSTSLEALLTCNANSTDVAISVRNRAPHVLKVLEISEVAANKIFQIKYIKGLLLFPGSVTKVTILNCTQLSVKLFVSLPEMLNRNSNCKLVVLTNDSSSPQTEILCEEVIHACLRQQEDSAIGYVHQSENAADGNRRTGFMDDSMSMLSNLKALETAEADEFVLENWRSQGIASGMSVLHDHEVLFPVVQVGSHGSKRITVTNPSQKPVLMQLILNSGLIIDECRGMDNFLEAPSSSSLMQAESNASVRCGFLLAEGAQTEAYVHPQGKASFGPISFHPSHRCVWKSSALIRNNLSGVEWVSLRGFGGLRSLLMLEGSETVQTIEFNLNIAVPLDISSLGILFHTKEISYACSQQLSKELYAKNTGDLPLVVTRIEVSGTECGLGGFLVNSSKGFSLEPGESKKLLISFQADFSASMLQRDLQLAFDGGIFVVPMKAILPLYMLNFCRKSVLWMQVEKFCLAVFVPASFAFLIFYFIFFQVIALGSHGFSNRNAKDTLSSVRSSGKSSGIQCNKKNGKHSLSNEMDGLSRFPREVKSLKQASTGRHPDSCDGEADQGTIGQKVRLTLGQYKHVDTTSFHEKDKAKALLSSQDVAVESSSMVEASQSCNLTVRTGKEKGRRRRKRKGVNASLVGLFEVSSSQSGNSTPSSPLSPATFVNSNPTLLAPPDVDPIQARNPFSQVADRRHWKFQISEPASGKVDMQPRASLSCNCFSAAQGRPSLAGKNSSKPVLLPSATFPSPGRTASGLHDSSSLASASTIAPHARAPGPNQKTGHLEGKGGDKYTYDIWGDHFSGLNIRGSQKNVTTLKTKATENNSTSFFVRGPQALVTTTQPKYVSCFQQEG</sequence>
<feature type="region of interest" description="Disordered" evidence="7">
    <location>
        <begin position="973"/>
        <end position="998"/>
    </location>
</feature>
<keyword evidence="4" id="KW-0732">Signal</keyword>